<evidence type="ECO:0000256" key="1">
    <source>
        <dbReference type="SAM" id="SignalP"/>
    </source>
</evidence>
<feature type="signal peptide" evidence="1">
    <location>
        <begin position="1"/>
        <end position="18"/>
    </location>
</feature>
<organism evidence="2">
    <name type="scientific">Anopheles darlingi</name>
    <name type="common">Mosquito</name>
    <dbReference type="NCBI Taxonomy" id="43151"/>
    <lineage>
        <taxon>Eukaryota</taxon>
        <taxon>Metazoa</taxon>
        <taxon>Ecdysozoa</taxon>
        <taxon>Arthropoda</taxon>
        <taxon>Hexapoda</taxon>
        <taxon>Insecta</taxon>
        <taxon>Pterygota</taxon>
        <taxon>Neoptera</taxon>
        <taxon>Endopterygota</taxon>
        <taxon>Diptera</taxon>
        <taxon>Nematocera</taxon>
        <taxon>Culicoidea</taxon>
        <taxon>Culicidae</taxon>
        <taxon>Anophelinae</taxon>
        <taxon>Anopheles</taxon>
    </lineage>
</organism>
<evidence type="ECO:0000313" key="2">
    <source>
        <dbReference type="EMBL" id="MBW76144.1"/>
    </source>
</evidence>
<sequence>MLLSFLSFLLFFLRGTERPNTVLLFVRSWRQPNSTSGCVSVAAFTTSRSLGEGGAARLPTTHLSCISSIYKRRNGIGGCWERGLYHYVC</sequence>
<reference evidence="2" key="1">
    <citation type="submission" date="2018-01" db="EMBL/GenBank/DDBJ databases">
        <title>An insight into the sialome of Amazonian anophelines.</title>
        <authorList>
            <person name="Ribeiro J.M."/>
            <person name="Scarpassa V."/>
            <person name="Calvo E."/>
        </authorList>
    </citation>
    <scope>NUCLEOTIDE SEQUENCE</scope>
</reference>
<accession>A0A2M4DEY2</accession>
<dbReference type="EMBL" id="GGFL01011966">
    <property type="protein sequence ID" value="MBW76144.1"/>
    <property type="molecule type" value="Transcribed_RNA"/>
</dbReference>
<keyword evidence="1" id="KW-0732">Signal</keyword>
<dbReference type="AlphaFoldDB" id="A0A2M4DEY2"/>
<protein>
    <submittedName>
        <fullName evidence="2">Putative secreted protein</fullName>
    </submittedName>
</protein>
<name>A0A2M4DEY2_ANODA</name>
<proteinExistence type="predicted"/>
<feature type="chain" id="PRO_5014869722" evidence="1">
    <location>
        <begin position="19"/>
        <end position="89"/>
    </location>
</feature>